<dbReference type="InterPro" id="IPR019850">
    <property type="entry name" value="GldD-like"/>
</dbReference>
<evidence type="ECO:0000256" key="1">
    <source>
        <dbReference type="SAM" id="SignalP"/>
    </source>
</evidence>
<protein>
    <recommendedName>
        <fullName evidence="4">Gliding motility lipoprotein GldD</fullName>
    </recommendedName>
</protein>
<dbReference type="AlphaFoldDB" id="A0A556MPX9"/>
<gene>
    <name evidence="2" type="ORF">FO442_12810</name>
</gene>
<proteinExistence type="predicted"/>
<feature type="signal peptide" evidence="1">
    <location>
        <begin position="1"/>
        <end position="19"/>
    </location>
</feature>
<reference evidence="2 3" key="1">
    <citation type="submission" date="2019-07" db="EMBL/GenBank/DDBJ databases">
        <authorList>
            <person name="Huq M.A."/>
        </authorList>
    </citation>
    <scope>NUCLEOTIDE SEQUENCE [LARGE SCALE GENOMIC DNA]</scope>
    <source>
        <strain evidence="2 3">MAH-3</strain>
    </source>
</reference>
<evidence type="ECO:0000313" key="3">
    <source>
        <dbReference type="Proteomes" id="UP000316008"/>
    </source>
</evidence>
<accession>A0A556MPX9</accession>
<keyword evidence="1" id="KW-0732">Signal</keyword>
<comment type="caution">
    <text evidence="2">The sequence shown here is derived from an EMBL/GenBank/DDBJ whole genome shotgun (WGS) entry which is preliminary data.</text>
</comment>
<sequence>MNKIIGLACLLVLLISSCGDDLLIPKPPTYLRTDFPKHEYVKINDATTYSFELSKAYFAKPLTYKGELTNHKEINLGPLNGILYLNYYPVPNRDTLVRYINLSNDKVDEHQIKATKIKDQNFVFPDKKVYGTLFEFEGNVATNFQFYLTDSASHFIRGEVLMNCRPNYDSLRPSLNYLKVDLLHLIETLEWKKK</sequence>
<evidence type="ECO:0000313" key="2">
    <source>
        <dbReference type="EMBL" id="TSJ41966.1"/>
    </source>
</evidence>
<dbReference type="Pfam" id="PF25593">
    <property type="entry name" value="GldD_lipo"/>
    <property type="match status" value="1"/>
</dbReference>
<feature type="chain" id="PRO_5022038613" description="Gliding motility lipoprotein GldD" evidence="1">
    <location>
        <begin position="20"/>
        <end position="194"/>
    </location>
</feature>
<name>A0A556MPX9_9FLAO</name>
<dbReference type="PROSITE" id="PS51257">
    <property type="entry name" value="PROKAR_LIPOPROTEIN"/>
    <property type="match status" value="1"/>
</dbReference>
<dbReference type="EMBL" id="VLPL01000006">
    <property type="protein sequence ID" value="TSJ41966.1"/>
    <property type="molecule type" value="Genomic_DNA"/>
</dbReference>
<organism evidence="2 3">
    <name type="scientific">Fluviicola chungangensis</name>
    <dbReference type="NCBI Taxonomy" id="2597671"/>
    <lineage>
        <taxon>Bacteria</taxon>
        <taxon>Pseudomonadati</taxon>
        <taxon>Bacteroidota</taxon>
        <taxon>Flavobacteriia</taxon>
        <taxon>Flavobacteriales</taxon>
        <taxon>Crocinitomicaceae</taxon>
        <taxon>Fluviicola</taxon>
    </lineage>
</organism>
<keyword evidence="3" id="KW-1185">Reference proteome</keyword>
<dbReference type="OrthoDB" id="679501at2"/>
<dbReference type="Proteomes" id="UP000316008">
    <property type="component" value="Unassembled WGS sequence"/>
</dbReference>
<evidence type="ECO:0008006" key="4">
    <source>
        <dbReference type="Google" id="ProtNLM"/>
    </source>
</evidence>
<dbReference type="RefSeq" id="WP_144333598.1">
    <property type="nucleotide sequence ID" value="NZ_VLPL01000006.1"/>
</dbReference>